<keyword evidence="4 9" id="KW-0812">Transmembrane</keyword>
<dbReference type="AlphaFoldDB" id="A0A069A3J1"/>
<dbReference type="GO" id="GO:0005886">
    <property type="term" value="C:plasma membrane"/>
    <property type="evidence" value="ECO:0007669"/>
    <property type="project" value="UniProtKB-SubCell"/>
</dbReference>
<gene>
    <name evidence="17" type="primary">yidC</name>
    <name evidence="15" type="ORF">BN1095_560050</name>
    <name evidence="14" type="ORF">BN1096_740031</name>
    <name evidence="13" type="ORF">BN1097_500064</name>
    <name evidence="16" type="ORF">KRM00_002592</name>
    <name evidence="17" type="ORF">SAMEA3375112_02551</name>
</gene>
<evidence type="ECO:0000256" key="6">
    <source>
        <dbReference type="ARBA" id="ARBA00022989"/>
    </source>
</evidence>
<sequence>MDFISSILQGLLSILFNFTGDFGISIVLITLIVKLVLMPLSLKQRFSVKKQQELAEKMEYIKEKYKNDTKELEKQIQVSSVESMKSMLGCLIVLVQMPVVYALYHVCLDMTKEFTTIIIPWIANLGTFDNLFILPCIYTLIMLASNLVNYIPYLKINSQVKFNKQMAVVTTITSLILTVRTPVAIGLYFITSAIYSLIEDICFRIYFNRKNRIVTK</sequence>
<dbReference type="InterPro" id="IPR028055">
    <property type="entry name" value="YidC/Oxa/ALB_C"/>
</dbReference>
<dbReference type="InterPro" id="IPR001708">
    <property type="entry name" value="YidC/ALB3/OXA1/COX18"/>
</dbReference>
<evidence type="ECO:0000256" key="8">
    <source>
        <dbReference type="ARBA" id="ARBA00023186"/>
    </source>
</evidence>
<reference evidence="16" key="4">
    <citation type="submission" date="2021-06" db="EMBL/GenBank/DDBJ databases">
        <authorList>
            <consortium name="NCBI Pathogen Detection Project"/>
        </authorList>
    </citation>
    <scope>NUCLEOTIDE SEQUENCE</scope>
    <source>
        <strain evidence="16">HN1000</strain>
    </source>
</reference>
<feature type="domain" description="Membrane insertase YidC/Oxa/ALB C-terminal" evidence="12">
    <location>
        <begin position="22"/>
        <end position="202"/>
    </location>
</feature>
<dbReference type="GO" id="GO:0051205">
    <property type="term" value="P:protein insertion into membrane"/>
    <property type="evidence" value="ECO:0007669"/>
    <property type="project" value="TreeGrafter"/>
</dbReference>
<evidence type="ECO:0000259" key="12">
    <source>
        <dbReference type="Pfam" id="PF02096"/>
    </source>
</evidence>
<feature type="transmembrane region" description="Helical" evidence="11">
    <location>
        <begin position="185"/>
        <end position="207"/>
    </location>
</feature>
<evidence type="ECO:0000256" key="9">
    <source>
        <dbReference type="RuleBase" id="RU003945"/>
    </source>
</evidence>
<dbReference type="EMBL" id="DAEPXK010000029">
    <property type="protein sequence ID" value="HBH1543087.1"/>
    <property type="molecule type" value="Genomic_DNA"/>
</dbReference>
<dbReference type="Pfam" id="PF02096">
    <property type="entry name" value="60KD_IMP"/>
    <property type="match status" value="1"/>
</dbReference>
<proteinExistence type="inferred from homology"/>
<name>A0A069A3J1_CLODI</name>
<dbReference type="Proteomes" id="UP000878956">
    <property type="component" value="Unassembled WGS sequence"/>
</dbReference>
<dbReference type="KEGG" id="pdf:CD630DERM_32040"/>
<keyword evidence="8" id="KW-0143">Chaperone</keyword>
<evidence type="ECO:0000313" key="16">
    <source>
        <dbReference type="EMBL" id="HBH1543087.1"/>
    </source>
</evidence>
<dbReference type="GO" id="GO:0032977">
    <property type="term" value="F:membrane insertase activity"/>
    <property type="evidence" value="ECO:0007669"/>
    <property type="project" value="InterPro"/>
</dbReference>
<evidence type="ECO:0000313" key="15">
    <source>
        <dbReference type="EMBL" id="CDT55828.1"/>
    </source>
</evidence>
<evidence type="ECO:0000256" key="2">
    <source>
        <dbReference type="ARBA" id="ARBA00022448"/>
    </source>
</evidence>
<protein>
    <submittedName>
        <fullName evidence="16">Membrane protein insertase YidC</fullName>
    </submittedName>
    <submittedName>
        <fullName evidence="17">Oxa1Ec</fullName>
    </submittedName>
    <submittedName>
        <fullName evidence="13">Putative membrane protein</fullName>
    </submittedName>
</protein>
<reference evidence="13" key="1">
    <citation type="submission" date="2014-07" db="EMBL/GenBank/DDBJ databases">
        <authorList>
            <person name="Monot Marc"/>
        </authorList>
    </citation>
    <scope>NUCLEOTIDE SEQUENCE</scope>
    <source>
        <strain evidence="15">7032989</strain>
        <strain evidence="13">7032994</strain>
    </source>
</reference>
<evidence type="ECO:0000313" key="13">
    <source>
        <dbReference type="EMBL" id="CDS85479.1"/>
    </source>
</evidence>
<feature type="transmembrane region" description="Helical" evidence="11">
    <location>
        <begin position="86"/>
        <end position="104"/>
    </location>
</feature>
<evidence type="ECO:0000313" key="18">
    <source>
        <dbReference type="Proteomes" id="UP000189137"/>
    </source>
</evidence>
<dbReference type="EMBL" id="LK932388">
    <property type="protein sequence ID" value="CDS85479.1"/>
    <property type="molecule type" value="Genomic_DNA"/>
</dbReference>
<dbReference type="EMBL" id="LK933249">
    <property type="protein sequence ID" value="CDT55828.1"/>
    <property type="molecule type" value="Genomic_DNA"/>
</dbReference>
<evidence type="ECO:0000256" key="4">
    <source>
        <dbReference type="ARBA" id="ARBA00022692"/>
    </source>
</evidence>
<keyword evidence="6 11" id="KW-1133">Transmembrane helix</keyword>
<dbReference type="PANTHER" id="PTHR12428">
    <property type="entry name" value="OXA1"/>
    <property type="match status" value="1"/>
</dbReference>
<organism evidence="13">
    <name type="scientific">Clostridioides difficile</name>
    <name type="common">Peptoclostridium difficile</name>
    <dbReference type="NCBI Taxonomy" id="1496"/>
    <lineage>
        <taxon>Bacteria</taxon>
        <taxon>Bacillati</taxon>
        <taxon>Bacillota</taxon>
        <taxon>Clostridia</taxon>
        <taxon>Peptostreptococcales</taxon>
        <taxon>Peptostreptococcaceae</taxon>
        <taxon>Clostridioides</taxon>
    </lineage>
</organism>
<evidence type="ECO:0000256" key="1">
    <source>
        <dbReference type="ARBA" id="ARBA00004651"/>
    </source>
</evidence>
<dbReference type="NCBIfam" id="TIGR03592">
    <property type="entry name" value="yidC_oxa1_cterm"/>
    <property type="match status" value="1"/>
</dbReference>
<dbReference type="EMBL" id="FUPS01000008">
    <property type="protein sequence ID" value="SJS62568.1"/>
    <property type="molecule type" value="Genomic_DNA"/>
</dbReference>
<evidence type="ECO:0000313" key="17">
    <source>
        <dbReference type="EMBL" id="SJS62568.1"/>
    </source>
</evidence>
<dbReference type="CDD" id="cd20070">
    <property type="entry name" value="5TM_YidC_Alb3"/>
    <property type="match status" value="1"/>
</dbReference>
<evidence type="ECO:0000256" key="10">
    <source>
        <dbReference type="SAM" id="Coils"/>
    </source>
</evidence>
<feature type="transmembrane region" description="Helical" evidence="11">
    <location>
        <begin position="22"/>
        <end position="42"/>
    </location>
</feature>
<dbReference type="InterPro" id="IPR047196">
    <property type="entry name" value="YidC_ALB_C"/>
</dbReference>
<keyword evidence="10" id="KW-0175">Coiled coil</keyword>
<comment type="subcellular location">
    <subcellularLocation>
        <location evidence="1">Cell membrane</location>
        <topology evidence="1">Multi-pass membrane protein</topology>
    </subcellularLocation>
    <subcellularLocation>
        <location evidence="9">Membrane</location>
        <topology evidence="9">Multi-pass membrane protein</topology>
    </subcellularLocation>
</comment>
<dbReference type="PANTHER" id="PTHR12428:SF65">
    <property type="entry name" value="CYTOCHROME C OXIDASE ASSEMBLY PROTEIN COX18, MITOCHONDRIAL"/>
    <property type="match status" value="1"/>
</dbReference>
<dbReference type="PATRIC" id="fig|1496.897.peg.3803"/>
<evidence type="ECO:0000256" key="11">
    <source>
        <dbReference type="SAM" id="Phobius"/>
    </source>
</evidence>
<dbReference type="GO" id="GO:0015031">
    <property type="term" value="P:protein transport"/>
    <property type="evidence" value="ECO:0007669"/>
    <property type="project" value="UniProtKB-KW"/>
</dbReference>
<evidence type="ECO:0000256" key="3">
    <source>
        <dbReference type="ARBA" id="ARBA00022475"/>
    </source>
</evidence>
<reference evidence="16" key="3">
    <citation type="journal article" date="2018" name="Genome Biol.">
        <title>SKESA: strategic k-mer extension for scrupulous assemblies.</title>
        <authorList>
            <person name="Souvorov A."/>
            <person name="Agarwala R."/>
            <person name="Lipman D.J."/>
        </authorList>
    </citation>
    <scope>NUCLEOTIDE SEQUENCE</scope>
    <source>
        <strain evidence="16">HN1000</strain>
    </source>
</reference>
<keyword evidence="2" id="KW-0813">Transport</keyword>
<evidence type="ECO:0000256" key="5">
    <source>
        <dbReference type="ARBA" id="ARBA00022927"/>
    </source>
</evidence>
<evidence type="ECO:0000256" key="7">
    <source>
        <dbReference type="ARBA" id="ARBA00023136"/>
    </source>
</evidence>
<keyword evidence="5" id="KW-0653">Protein transport</keyword>
<comment type="similarity">
    <text evidence="9">Belongs to the OXA1/ALB3/YidC family.</text>
</comment>
<reference evidence="17 18" key="2">
    <citation type="submission" date="2017-02" db="EMBL/GenBank/DDBJ databases">
        <authorList>
            <consortium name="Pathogen Informatics"/>
        </authorList>
    </citation>
    <scope>NUCLEOTIDE SEQUENCE [LARGE SCALE GENOMIC DNA]</scope>
    <source>
        <strain evidence="17 18">VRECD0157</strain>
    </source>
</reference>
<feature type="transmembrane region" description="Helical" evidence="11">
    <location>
        <begin position="131"/>
        <end position="150"/>
    </location>
</feature>
<keyword evidence="3" id="KW-1003">Cell membrane</keyword>
<evidence type="ECO:0000313" key="14">
    <source>
        <dbReference type="EMBL" id="CDS89286.1"/>
    </source>
</evidence>
<dbReference type="EMBL" id="LK932529">
    <property type="protein sequence ID" value="CDS89286.1"/>
    <property type="molecule type" value="Genomic_DNA"/>
</dbReference>
<feature type="coiled-coil region" evidence="10">
    <location>
        <begin position="48"/>
        <end position="82"/>
    </location>
</feature>
<accession>A0A069A3J1</accession>
<dbReference type="RefSeq" id="WP_003434300.1">
    <property type="nucleotide sequence ID" value="NZ_BBYB01000097.1"/>
</dbReference>
<keyword evidence="7 11" id="KW-0472">Membrane</keyword>
<dbReference type="Proteomes" id="UP000189137">
    <property type="component" value="Unassembled WGS sequence"/>
</dbReference>